<dbReference type="AlphaFoldDB" id="A0A699TC15"/>
<dbReference type="EMBL" id="BKCJ011225200">
    <property type="protein sequence ID" value="GFD06476.1"/>
    <property type="molecule type" value="Genomic_DNA"/>
</dbReference>
<sequence>MAMIVILWNKGQSLWELRADDSRAAPNKAPLLIDCSQPREGTLENLLIWA</sequence>
<accession>A0A699TC15</accession>
<feature type="non-terminal residue" evidence="1">
    <location>
        <position position="50"/>
    </location>
</feature>
<gene>
    <name evidence="1" type="ORF">Tci_878445</name>
</gene>
<comment type="caution">
    <text evidence="1">The sequence shown here is derived from an EMBL/GenBank/DDBJ whole genome shotgun (WGS) entry which is preliminary data.</text>
</comment>
<proteinExistence type="predicted"/>
<reference evidence="1" key="1">
    <citation type="journal article" date="2019" name="Sci. Rep.">
        <title>Draft genome of Tanacetum cinerariifolium, the natural source of mosquito coil.</title>
        <authorList>
            <person name="Yamashiro T."/>
            <person name="Shiraishi A."/>
            <person name="Satake H."/>
            <person name="Nakayama K."/>
        </authorList>
    </citation>
    <scope>NUCLEOTIDE SEQUENCE</scope>
</reference>
<protein>
    <submittedName>
        <fullName evidence="1">Uncharacterized protein</fullName>
    </submittedName>
</protein>
<name>A0A699TC15_TANCI</name>
<evidence type="ECO:0000313" key="1">
    <source>
        <dbReference type="EMBL" id="GFD06476.1"/>
    </source>
</evidence>
<organism evidence="1">
    <name type="scientific">Tanacetum cinerariifolium</name>
    <name type="common">Dalmatian daisy</name>
    <name type="synonym">Chrysanthemum cinerariifolium</name>
    <dbReference type="NCBI Taxonomy" id="118510"/>
    <lineage>
        <taxon>Eukaryota</taxon>
        <taxon>Viridiplantae</taxon>
        <taxon>Streptophyta</taxon>
        <taxon>Embryophyta</taxon>
        <taxon>Tracheophyta</taxon>
        <taxon>Spermatophyta</taxon>
        <taxon>Magnoliopsida</taxon>
        <taxon>eudicotyledons</taxon>
        <taxon>Gunneridae</taxon>
        <taxon>Pentapetalae</taxon>
        <taxon>asterids</taxon>
        <taxon>campanulids</taxon>
        <taxon>Asterales</taxon>
        <taxon>Asteraceae</taxon>
        <taxon>Asteroideae</taxon>
        <taxon>Anthemideae</taxon>
        <taxon>Anthemidinae</taxon>
        <taxon>Tanacetum</taxon>
    </lineage>
</organism>